<dbReference type="EnsemblMetazoa" id="AQUA014013-RA">
    <property type="protein sequence ID" value="AQUA014013-PA"/>
    <property type="gene ID" value="AQUA014013"/>
</dbReference>
<evidence type="ECO:0000313" key="2">
    <source>
        <dbReference type="Proteomes" id="UP000076407"/>
    </source>
</evidence>
<dbReference type="Proteomes" id="UP000076407">
    <property type="component" value="Unassembled WGS sequence"/>
</dbReference>
<dbReference type="VEuPathDB" id="VectorBase:AQUA014013"/>
<accession>A0A182XQ67</accession>
<sequence length="77" mass="9353">MCTKIPKQCLFTSRIIKQKKTNDCMSRFYSLSYCVFFHNYILNCVHTYVCMYCVYLRVIECFQSFLIHFVQHIYALL</sequence>
<reference evidence="1" key="1">
    <citation type="submission" date="2020-05" db="UniProtKB">
        <authorList>
            <consortium name="EnsemblMetazoa"/>
        </authorList>
    </citation>
    <scope>IDENTIFICATION</scope>
    <source>
        <strain evidence="1">SANGQUA</strain>
    </source>
</reference>
<organism evidence="1 2">
    <name type="scientific">Anopheles quadriannulatus</name>
    <name type="common">Mosquito</name>
    <dbReference type="NCBI Taxonomy" id="34691"/>
    <lineage>
        <taxon>Eukaryota</taxon>
        <taxon>Metazoa</taxon>
        <taxon>Ecdysozoa</taxon>
        <taxon>Arthropoda</taxon>
        <taxon>Hexapoda</taxon>
        <taxon>Insecta</taxon>
        <taxon>Pterygota</taxon>
        <taxon>Neoptera</taxon>
        <taxon>Endopterygota</taxon>
        <taxon>Diptera</taxon>
        <taxon>Nematocera</taxon>
        <taxon>Culicoidea</taxon>
        <taxon>Culicidae</taxon>
        <taxon>Anophelinae</taxon>
        <taxon>Anopheles</taxon>
    </lineage>
</organism>
<protein>
    <submittedName>
        <fullName evidence="1">Uncharacterized protein</fullName>
    </submittedName>
</protein>
<name>A0A182XQ67_ANOQN</name>
<evidence type="ECO:0000313" key="1">
    <source>
        <dbReference type="EnsemblMetazoa" id="AQUA014013-PA"/>
    </source>
</evidence>
<keyword evidence="2" id="KW-1185">Reference proteome</keyword>
<proteinExistence type="predicted"/>
<dbReference type="AlphaFoldDB" id="A0A182XQ67"/>